<evidence type="ECO:0000256" key="2">
    <source>
        <dbReference type="ARBA" id="ARBA00010617"/>
    </source>
</evidence>
<dbReference type="PANTHER" id="PTHR46696:SF6">
    <property type="entry name" value="P450, PUTATIVE (EUROFUNG)-RELATED"/>
    <property type="match status" value="1"/>
</dbReference>
<evidence type="ECO:0000256" key="7">
    <source>
        <dbReference type="ARBA" id="ARBA00023033"/>
    </source>
</evidence>
<keyword evidence="6" id="KW-0408">Iron</keyword>
<dbReference type="InterPro" id="IPR036396">
    <property type="entry name" value="Cyt_P450_sf"/>
</dbReference>
<accession>A0A427TAM1</accession>
<dbReference type="GO" id="GO:0005506">
    <property type="term" value="F:iron ion binding"/>
    <property type="evidence" value="ECO:0007669"/>
    <property type="project" value="InterPro"/>
</dbReference>
<dbReference type="PRINTS" id="PR00385">
    <property type="entry name" value="P450"/>
</dbReference>
<evidence type="ECO:0000313" key="9">
    <source>
        <dbReference type="EMBL" id="RSD19475.1"/>
    </source>
</evidence>
<keyword evidence="5" id="KW-0560">Oxidoreductase</keyword>
<dbReference type="GO" id="GO:0004497">
    <property type="term" value="F:monooxygenase activity"/>
    <property type="evidence" value="ECO:0007669"/>
    <property type="project" value="UniProtKB-KW"/>
</dbReference>
<dbReference type="EMBL" id="RSEC01000036">
    <property type="protein sequence ID" value="RSD19475.1"/>
    <property type="molecule type" value="Genomic_DNA"/>
</dbReference>
<dbReference type="OrthoDB" id="3664945at2"/>
<comment type="function">
    <text evidence="8">Involved in the coupling of aromatic side chains of the heptapeptide of vancomycin.</text>
</comment>
<evidence type="ECO:0000256" key="5">
    <source>
        <dbReference type="ARBA" id="ARBA00023002"/>
    </source>
</evidence>
<keyword evidence="10" id="KW-1185">Reference proteome</keyword>
<evidence type="ECO:0000256" key="6">
    <source>
        <dbReference type="ARBA" id="ARBA00023004"/>
    </source>
</evidence>
<protein>
    <submittedName>
        <fullName evidence="9">Cytochrome P450</fullName>
    </submittedName>
</protein>
<gene>
    <name evidence="9" type="ORF">EIY87_14315</name>
</gene>
<comment type="caution">
    <text evidence="9">The sequence shown here is derived from an EMBL/GenBank/DDBJ whole genome shotgun (WGS) entry which is preliminary data.</text>
</comment>
<name>A0A427TAM1_9PSEU</name>
<dbReference type="GO" id="GO:0020037">
    <property type="term" value="F:heme binding"/>
    <property type="evidence" value="ECO:0007669"/>
    <property type="project" value="InterPro"/>
</dbReference>
<dbReference type="InterPro" id="IPR002397">
    <property type="entry name" value="Cyt_P450_B"/>
</dbReference>
<comment type="similarity">
    <text evidence="2">Belongs to the cytochrome P450 family.</text>
</comment>
<evidence type="ECO:0000256" key="4">
    <source>
        <dbReference type="ARBA" id="ARBA00022723"/>
    </source>
</evidence>
<evidence type="ECO:0000313" key="10">
    <source>
        <dbReference type="Proteomes" id="UP000267081"/>
    </source>
</evidence>
<proteinExistence type="inferred from homology"/>
<dbReference type="FunFam" id="1.10.630.10:FF:000018">
    <property type="entry name" value="Cytochrome P450 monooxygenase"/>
    <property type="match status" value="1"/>
</dbReference>
<dbReference type="SUPFAM" id="SSF48264">
    <property type="entry name" value="Cytochrome P450"/>
    <property type="match status" value="1"/>
</dbReference>
<keyword evidence="4" id="KW-0479">Metal-binding</keyword>
<dbReference type="GO" id="GO:0016705">
    <property type="term" value="F:oxidoreductase activity, acting on paired donors, with incorporation or reduction of molecular oxygen"/>
    <property type="evidence" value="ECO:0007669"/>
    <property type="project" value="InterPro"/>
</dbReference>
<dbReference type="AlphaFoldDB" id="A0A427TAM1"/>
<comment type="pathway">
    <text evidence="1">Antibiotic biosynthesis; vancomycin biosynthesis.</text>
</comment>
<evidence type="ECO:0000256" key="8">
    <source>
        <dbReference type="ARBA" id="ARBA00055433"/>
    </source>
</evidence>
<evidence type="ECO:0000256" key="3">
    <source>
        <dbReference type="ARBA" id="ARBA00022617"/>
    </source>
</evidence>
<dbReference type="Proteomes" id="UP000267081">
    <property type="component" value="Unassembled WGS sequence"/>
</dbReference>
<dbReference type="InterPro" id="IPR001128">
    <property type="entry name" value="Cyt_P450"/>
</dbReference>
<keyword evidence="7" id="KW-0503">Monooxygenase</keyword>
<dbReference type="PANTHER" id="PTHR46696">
    <property type="entry name" value="P450, PUTATIVE (EUROFUNG)-RELATED"/>
    <property type="match status" value="1"/>
</dbReference>
<dbReference type="Gene3D" id="1.10.630.10">
    <property type="entry name" value="Cytochrome P450"/>
    <property type="match status" value="1"/>
</dbReference>
<reference evidence="9 10" key="1">
    <citation type="submission" date="2018-12" db="EMBL/GenBank/DDBJ databases">
        <title>Amycolatopsis eburnea sp. nov. actinomycete associate with arbuscular mycorrhiza fungal spore.</title>
        <authorList>
            <person name="Lumyong S."/>
            <person name="Chaiya L."/>
        </authorList>
    </citation>
    <scope>NUCLEOTIDE SEQUENCE [LARGE SCALE GENOMIC DNA]</scope>
    <source>
        <strain evidence="9 10">GLM-1</strain>
    </source>
</reference>
<dbReference type="Pfam" id="PF00067">
    <property type="entry name" value="p450"/>
    <property type="match status" value="1"/>
</dbReference>
<organism evidence="9 10">
    <name type="scientific">Amycolatopsis eburnea</name>
    <dbReference type="NCBI Taxonomy" id="2267691"/>
    <lineage>
        <taxon>Bacteria</taxon>
        <taxon>Bacillati</taxon>
        <taxon>Actinomycetota</taxon>
        <taxon>Actinomycetes</taxon>
        <taxon>Pseudonocardiales</taxon>
        <taxon>Pseudonocardiaceae</taxon>
        <taxon>Amycolatopsis</taxon>
    </lineage>
</organism>
<dbReference type="CDD" id="cd11030">
    <property type="entry name" value="CYP105-like"/>
    <property type="match status" value="1"/>
</dbReference>
<sequence length="403" mass="45174">MTQTEPKPVPMTRRCPLAPPDEYAQLREEAPVSEVALPDGNTGWLVTRFEDVTAVLVHPEVSAQRKFQTSVTSVTLSPEEYLASGFGVSFIGMDPPDHTHYRKLMTGMFTVKRLRALVPRIEKIVDDQLDVLLDAGSPADLIREFAQPVPSLVICELLGMPYEDSKLYQDRTHVIMSLERTKEALLDAMTGMSDDMRALVHEKRANPDGKLISNLIEAVPDDGVPLTDDELVAIGNLMMIAGYETTANMIGLGALTLLHYRDQWETLCRQPDLAERAVEEILRYLTVGPFCLPRTAKTDFELGGRQIRAGDPLLLSTESANWDPAQFEDPERFDITRKPKRHVGFAYGAHQCLGQELARIEMRIAFAKLAQRIPQLRLAVPLESVRMRTDMQIYGAHEVPVAW</sequence>
<dbReference type="RefSeq" id="WP_125308192.1">
    <property type="nucleotide sequence ID" value="NZ_RSEC01000036.1"/>
</dbReference>
<evidence type="ECO:0000256" key="1">
    <source>
        <dbReference type="ARBA" id="ARBA00004660"/>
    </source>
</evidence>
<keyword evidence="3" id="KW-0349">Heme</keyword>
<dbReference type="PRINTS" id="PR00359">
    <property type="entry name" value="BP450"/>
</dbReference>